<dbReference type="Proteomes" id="UP000029264">
    <property type="component" value="Unassembled WGS sequence"/>
</dbReference>
<dbReference type="InterPro" id="IPR016087">
    <property type="entry name" value="Chalcone_isomerase"/>
</dbReference>
<comment type="caution">
    <text evidence="2">The sequence shown here is derived from an EMBL/GenBank/DDBJ whole genome shotgun (WGS) entry which is preliminary data.</text>
</comment>
<dbReference type="EMBL" id="JPEO01000016">
    <property type="protein sequence ID" value="KFZ36554.1"/>
    <property type="molecule type" value="Genomic_DNA"/>
</dbReference>
<protein>
    <submittedName>
        <fullName evidence="2">Chalcone isomerase</fullName>
    </submittedName>
</protein>
<proteinExistence type="predicted"/>
<feature type="domain" description="Chalcone isomerase" evidence="1">
    <location>
        <begin position="11"/>
        <end position="175"/>
    </location>
</feature>
<dbReference type="Pfam" id="PF16036">
    <property type="entry name" value="Chalcone_3"/>
    <property type="match status" value="1"/>
</dbReference>
<organism evidence="2 3">
    <name type="scientific">Shewanella mangrovi</name>
    <dbReference type="NCBI Taxonomy" id="1515746"/>
    <lineage>
        <taxon>Bacteria</taxon>
        <taxon>Pseudomonadati</taxon>
        <taxon>Pseudomonadota</taxon>
        <taxon>Gammaproteobacteria</taxon>
        <taxon>Alteromonadales</taxon>
        <taxon>Shewanellaceae</taxon>
        <taxon>Shewanella</taxon>
    </lineage>
</organism>
<reference evidence="2 3" key="1">
    <citation type="submission" date="2014-06" db="EMBL/GenBank/DDBJ databases">
        <title>Shewanella sp. YQH10.</title>
        <authorList>
            <person name="Liu Y."/>
            <person name="Zeng R."/>
        </authorList>
    </citation>
    <scope>NUCLEOTIDE SEQUENCE [LARGE SCALE GENOMIC DNA]</scope>
    <source>
        <strain evidence="2 3">YQH10</strain>
    </source>
</reference>
<evidence type="ECO:0000313" key="3">
    <source>
        <dbReference type="Proteomes" id="UP000029264"/>
    </source>
</evidence>
<dbReference type="InterPro" id="IPR036298">
    <property type="entry name" value="Chalcone_isomerase_sf"/>
</dbReference>
<keyword evidence="2" id="KW-0413">Isomerase</keyword>
<dbReference type="Gene3D" id="3.50.70.10">
    <property type="match status" value="1"/>
</dbReference>
<name>A0A094JET3_9GAMM</name>
<keyword evidence="3" id="KW-1185">Reference proteome</keyword>
<sequence>MFCSQSFSALAREVADTDVAEHLQLDGMPALALNGAGVRSKFFMDLYVGSLYISDKTSSVEQVLNAPYAAINLTILSGLITSEKMEDAIREGFDDATKGNIQPISSEIEQFISLFKAEIKVGDQFLLVFAKDKGVTAYKNGALQATVGNEQFRTALLKIWLGDKPAQKSLKKAMLAAK</sequence>
<accession>A0A094JET3</accession>
<evidence type="ECO:0000259" key="1">
    <source>
        <dbReference type="Pfam" id="PF16036"/>
    </source>
</evidence>
<dbReference type="AlphaFoldDB" id="A0A094JET3"/>
<dbReference type="SUPFAM" id="SSF54626">
    <property type="entry name" value="Chalcone isomerase"/>
    <property type="match status" value="1"/>
</dbReference>
<evidence type="ECO:0000313" key="2">
    <source>
        <dbReference type="EMBL" id="KFZ36554.1"/>
    </source>
</evidence>
<dbReference type="GO" id="GO:0016872">
    <property type="term" value="F:intramolecular lyase activity"/>
    <property type="evidence" value="ECO:0007669"/>
    <property type="project" value="InterPro"/>
</dbReference>
<dbReference type="STRING" id="1515746.HR45_15585"/>
<dbReference type="eggNOG" id="COG0810">
    <property type="taxonomic scope" value="Bacteria"/>
</dbReference>
<gene>
    <name evidence="2" type="ORF">HR45_15585</name>
</gene>
<dbReference type="InterPro" id="IPR016088">
    <property type="entry name" value="Chalcone_isomerase_3-sand"/>
</dbReference>
<dbReference type="RefSeq" id="WP_037444611.1">
    <property type="nucleotide sequence ID" value="NZ_JPEO01000016.1"/>
</dbReference>